<accession>A0ABS6TDM2</accession>
<dbReference type="NCBIfam" id="TIGR01167">
    <property type="entry name" value="LPXTG_anchor"/>
    <property type="match status" value="1"/>
</dbReference>
<dbReference type="InterPro" id="IPR004843">
    <property type="entry name" value="Calcineurin-like_PHP"/>
</dbReference>
<feature type="domain" description="5'-Nucleotidase C-terminal" evidence="4">
    <location>
        <begin position="622"/>
        <end position="805"/>
    </location>
</feature>
<reference evidence="5 6" key="1">
    <citation type="submission" date="2021-06" db="EMBL/GenBank/DDBJ databases">
        <title>Enterococcus alishanensis sp. nov., a novel lactic acid bacterium isolated from fresh coffee beans.</title>
        <authorList>
            <person name="Chen Y.-S."/>
        </authorList>
    </citation>
    <scope>NUCLEOTIDE SEQUENCE [LARGE SCALE GENOMIC DNA]</scope>
    <source>
        <strain evidence="5 6">ALS3</strain>
    </source>
</reference>
<evidence type="ECO:0000313" key="5">
    <source>
        <dbReference type="EMBL" id="MBV7390996.1"/>
    </source>
</evidence>
<dbReference type="PANTHER" id="PTHR11575:SF6">
    <property type="entry name" value="2',3'-CYCLIC-NUCLEOTIDE 2'-PHOSPHODIESTERASE_3'-NUCLEOTIDASE"/>
    <property type="match status" value="1"/>
</dbReference>
<proteinExistence type="predicted"/>
<dbReference type="InterPro" id="IPR006146">
    <property type="entry name" value="5'-Nucleotdase_CS"/>
</dbReference>
<gene>
    <name evidence="5" type="ORF">KUA55_09900</name>
</gene>
<keyword evidence="6" id="KW-1185">Reference proteome</keyword>
<dbReference type="Pfam" id="PF02872">
    <property type="entry name" value="5_nucleotid_C"/>
    <property type="match status" value="2"/>
</dbReference>
<feature type="domain" description="Calcineurin-like phosphoesterase" evidence="3">
    <location>
        <begin position="42"/>
        <end position="270"/>
    </location>
</feature>
<evidence type="ECO:0000256" key="2">
    <source>
        <dbReference type="SAM" id="Phobius"/>
    </source>
</evidence>
<evidence type="ECO:0000313" key="6">
    <source>
        <dbReference type="Proteomes" id="UP000774130"/>
    </source>
</evidence>
<dbReference type="Pfam" id="PF00149">
    <property type="entry name" value="Metallophos"/>
    <property type="match status" value="1"/>
</dbReference>
<dbReference type="InterPro" id="IPR006179">
    <property type="entry name" value="5_nucleotidase/apyrase"/>
</dbReference>
<keyword evidence="2" id="KW-0812">Transmembrane</keyword>
<dbReference type="PANTHER" id="PTHR11575">
    <property type="entry name" value="5'-NUCLEOTIDASE-RELATED"/>
    <property type="match status" value="1"/>
</dbReference>
<dbReference type="PROSITE" id="PS00786">
    <property type="entry name" value="5_NUCLEOTIDASE_2"/>
    <property type="match status" value="1"/>
</dbReference>
<comment type="caution">
    <text evidence="5">The sequence shown here is derived from an EMBL/GenBank/DDBJ whole genome shotgun (WGS) entry which is preliminary data.</text>
</comment>
<evidence type="ECO:0000259" key="3">
    <source>
        <dbReference type="Pfam" id="PF00149"/>
    </source>
</evidence>
<evidence type="ECO:0000256" key="1">
    <source>
        <dbReference type="ARBA" id="ARBA00022729"/>
    </source>
</evidence>
<dbReference type="EMBL" id="JAHUZB010000003">
    <property type="protein sequence ID" value="MBV7390996.1"/>
    <property type="molecule type" value="Genomic_DNA"/>
</dbReference>
<keyword evidence="1" id="KW-0732">Signal</keyword>
<name>A0ABS6TDM2_9ENTE</name>
<protein>
    <submittedName>
        <fullName evidence="5">5'-nucleotidase C-terminal domain-containing protein</fullName>
    </submittedName>
</protein>
<dbReference type="InterPro" id="IPR008334">
    <property type="entry name" value="5'-Nucleotdase_C"/>
</dbReference>
<feature type="domain" description="5'-Nucleotidase C-terminal" evidence="4">
    <location>
        <begin position="367"/>
        <end position="512"/>
    </location>
</feature>
<keyword evidence="2" id="KW-0472">Membrane</keyword>
<feature type="transmembrane region" description="Helical" evidence="2">
    <location>
        <begin position="895"/>
        <end position="914"/>
    </location>
</feature>
<keyword evidence="2" id="KW-1133">Transmembrane helix</keyword>
<evidence type="ECO:0000259" key="4">
    <source>
        <dbReference type="Pfam" id="PF02872"/>
    </source>
</evidence>
<organism evidence="5 6">
    <name type="scientific">Enterococcus alishanensis</name>
    <dbReference type="NCBI Taxonomy" id="1303817"/>
    <lineage>
        <taxon>Bacteria</taxon>
        <taxon>Bacillati</taxon>
        <taxon>Bacillota</taxon>
        <taxon>Bacilli</taxon>
        <taxon>Lactobacillales</taxon>
        <taxon>Enterococcaceae</taxon>
        <taxon>Enterococcus</taxon>
    </lineage>
</organism>
<sequence>MKNNFKLGMTLTTGILLFVGGIIYQGQEAQVAEAAVSNGKLTILGTSDVHGQLWDWSYEDNKEVPVGLSQVSSTVNKIRKENANGVVLIDNGDMTQGTIMTDDIYNKDKFSEPNPMIKAMNYIGYDSMTLGNHEFNFGLSLIDKIQKEAEFPILAGNIYQKGTNTRFVNGTTIKEIDFDGDNQIDLKVGILGLVTPHIPKWDGAKVESLDFKPLKSEAEKSVKELEEQGADIVVASIHAGRQDTDPAAAADEVIKNVSGIDAYILGHDHSSYALKVAGPNGEVPVAGPKDTGTEMIQIDLNVEKNQDDWQVSNSEAKIVDTTTEPADEKLKDATKEYHETTEAYISAVIGKASGDFLPPQTIKGIPEAQLQPTAMISLINNVQREATGAQLAASALFKSDSALPAGDLTYSNVFDIYKYPNTLVSVNITGANLLKYMENQAAYYNTPEEDDLTISFNKDIRVYNYDIFSGIDYKIDISKGTGNRIINPTIAGKAIDPAANYSIAMNNYRYEGLLAAGIVTEAPLVSTDPETLRGLITEYIKNKKVISPETEIEKNWEVIGYNFDSDWRNAAIELVNSGKITVQNSEDGRTPNVKAITKQDVIDAGVTPVVDEIILKSNPYLFNGVRENISTRETNLGNLIGDAMLSYGQTGFTGGVSDFAVISSDNIQASIEKGQVTANNVKAVLPEEKNISQIKVRGAQVQEMFELALAADVQKDVSGSVILDDYGQPKLSVNHHFLQISNSIRMYYDTNKTATVLASNPDNTTGKNIVGDRVLAIEVYNQDSKKFEALKADKEYRMAFNDSLTSDFTTLNGEKEVGPTLTTILTNYLKTPELDLEAYDKEFANSRIISISEANYRKMLQPEEEKKNDLLLLDTTPKNNQQKPYSILPKTNEEVAAYAGIGIVLIFVSGYGLYRRNKKTV</sequence>
<dbReference type="Proteomes" id="UP000774130">
    <property type="component" value="Unassembled WGS sequence"/>
</dbReference>